<protein>
    <submittedName>
        <fullName evidence="2">(diamondback moth) hypothetical protein</fullName>
    </submittedName>
</protein>
<sequence length="190" mass="21455">MVFSFLAPSNNNKNDSLSYPAVQAHMETIASSQWNMKPSILQYRGASTGRTRRSAIIHTTYAGMQYMLFATANAVRHTIRAYRLKQQGTRRSLHRLAPTPAAPAGPAALCTPADRTRGRATQTPVRPRGAARGRRELVVPRPPCRQLPRREGFRRARTMALRRARFNQTHCYIRRYLLMESFTGSLSVIS</sequence>
<feature type="region of interest" description="Disordered" evidence="1">
    <location>
        <begin position="96"/>
        <end position="134"/>
    </location>
</feature>
<dbReference type="EMBL" id="CAJHNJ030000006">
    <property type="protein sequence ID" value="CAG9101220.1"/>
    <property type="molecule type" value="Genomic_DNA"/>
</dbReference>
<comment type="caution">
    <text evidence="2">The sequence shown here is derived from an EMBL/GenBank/DDBJ whole genome shotgun (WGS) entry which is preliminary data.</text>
</comment>
<name>A0A8S4DKP6_PLUXY</name>
<dbReference type="AlphaFoldDB" id="A0A8S4DKP6"/>
<dbReference type="Proteomes" id="UP000653454">
    <property type="component" value="Unassembled WGS sequence"/>
</dbReference>
<evidence type="ECO:0000313" key="3">
    <source>
        <dbReference type="Proteomes" id="UP000653454"/>
    </source>
</evidence>
<organism evidence="2 3">
    <name type="scientific">Plutella xylostella</name>
    <name type="common">Diamondback moth</name>
    <name type="synonym">Plutella maculipennis</name>
    <dbReference type="NCBI Taxonomy" id="51655"/>
    <lineage>
        <taxon>Eukaryota</taxon>
        <taxon>Metazoa</taxon>
        <taxon>Ecdysozoa</taxon>
        <taxon>Arthropoda</taxon>
        <taxon>Hexapoda</taxon>
        <taxon>Insecta</taxon>
        <taxon>Pterygota</taxon>
        <taxon>Neoptera</taxon>
        <taxon>Endopterygota</taxon>
        <taxon>Lepidoptera</taxon>
        <taxon>Glossata</taxon>
        <taxon>Ditrysia</taxon>
        <taxon>Yponomeutoidea</taxon>
        <taxon>Plutellidae</taxon>
        <taxon>Plutella</taxon>
    </lineage>
</organism>
<evidence type="ECO:0000256" key="1">
    <source>
        <dbReference type="SAM" id="MobiDB-lite"/>
    </source>
</evidence>
<evidence type="ECO:0000313" key="2">
    <source>
        <dbReference type="EMBL" id="CAG9101220.1"/>
    </source>
</evidence>
<keyword evidence="3" id="KW-1185">Reference proteome</keyword>
<feature type="compositionally biased region" description="Low complexity" evidence="1">
    <location>
        <begin position="96"/>
        <end position="113"/>
    </location>
</feature>
<reference evidence="2" key="1">
    <citation type="submission" date="2020-11" db="EMBL/GenBank/DDBJ databases">
        <authorList>
            <person name="Whiteford S."/>
        </authorList>
    </citation>
    <scope>NUCLEOTIDE SEQUENCE</scope>
</reference>
<accession>A0A8S4DKP6</accession>
<gene>
    <name evidence="2" type="ORF">PLXY2_LOCUS2585</name>
</gene>
<proteinExistence type="predicted"/>